<dbReference type="FunFam" id="3.30.70.270:FF:000026">
    <property type="entry name" value="Transposon Ty3-G Gag-Pol polyprotein"/>
    <property type="match status" value="1"/>
</dbReference>
<dbReference type="InterPro" id="IPR041577">
    <property type="entry name" value="RT_RNaseH_2"/>
</dbReference>
<dbReference type="InterPro" id="IPR001878">
    <property type="entry name" value="Znf_CCHC"/>
</dbReference>
<dbReference type="Pfam" id="PF00665">
    <property type="entry name" value="rve"/>
    <property type="match status" value="1"/>
</dbReference>
<dbReference type="InterPro" id="IPR043128">
    <property type="entry name" value="Rev_trsase/Diguanyl_cyclase"/>
</dbReference>
<dbReference type="FunFam" id="3.10.10.10:FF:000003">
    <property type="entry name" value="Retrovirus-related Pol polyprotein from transposon 297-like Protein"/>
    <property type="match status" value="1"/>
</dbReference>
<sequence>MAKKGLSPMNLSGSALQVAEKWRKWKRAFEYYAEGEGIDNARKKTSQLLHFAGMEVQDIFEDLQDPGPIPESGDNAFKIAIRKLDSYFRVEENLPYERPVFRQLAPKEEETADQLMVRLRKQARHCDFGTSLNDNLRDQLIEKLTDFELKRKLLEQRNIKLEEALDKARAWEAAGRQASNMTTSPPLADGNSINVVKERQRMTNDERRKCYNCGREGHLARDRNCPARGKKCAKCGSYGHFALCCRGERDSDVIRGRASKQQRNSGGRPRYVANFVGNQEASESDEDCAFAFMVSETEEDICHTVICDEPVIEICVDGSSTKALIDSGSVSNLMGMSKYEELKTQGALTIYTENPEILDLASALQSTKYPKVFSGIGKLKEYRLKLHVDPEVTPVAQKPRRVPFALREKVTAKVEDLIAKDIVERVDGPTSWVSPVVVAPKSEGDIRLCVDMRKANQAIIRERIPIPTVDEVIELDEESRDITTFATHEGLFRYKRLSFGVNSVPEKYQQIIRQVVSDIEGVLNIADDLVVHGKSIEEHDQSLHKVLQGLEEKNLTLNLMKCEFRMDKVVFMGLLLSKYGIGPTEERVRAVLEAVQPTTPTEVRSFLGMVGFSARFIPNFATLAEPLRATSRQGVPFVWGKEQDPSFKELKRHLASAPVLAYFDKDAHTRVIADASPVGLGAVLVQEKNGDSRAVCYASRSLSQTFDLVTDHEALKVIYSRGSKPSARIERWVLRLQPYNYKELQVVRGFLASGKWEGAPKSYVCVRNELPFIGHVILRGTRIVIPEKLRQRVLRLAHEGHQGTVKMKERLRSKVWWPGVDKEAERKCRECYGCQLVTKETIIPPVKTTRLPERPWQDLALDLLGPLPTGEHLLVLVDYFSRWVEVEVIYSTTSEVIIKCLDKQFCRYGVPRTLRTDNGANLVSAEMDGYLTEMGIKRRLTTPLWPRANGEV</sequence>
<feature type="domain" description="CCHC-type" evidence="6">
    <location>
        <begin position="208"/>
        <end position="222"/>
    </location>
</feature>
<dbReference type="Pfam" id="PF17919">
    <property type="entry name" value="RT_RNaseH_2"/>
    <property type="match status" value="1"/>
</dbReference>
<dbReference type="InterPro" id="IPR036875">
    <property type="entry name" value="Znf_CCHC_sf"/>
</dbReference>
<evidence type="ECO:0000256" key="2">
    <source>
        <dbReference type="ARBA" id="ARBA00022750"/>
    </source>
</evidence>
<evidence type="ECO:0000259" key="7">
    <source>
        <dbReference type="PROSITE" id="PS50994"/>
    </source>
</evidence>
<dbReference type="Pfam" id="PF00078">
    <property type="entry name" value="RVT_1"/>
    <property type="match status" value="1"/>
</dbReference>
<dbReference type="Gene3D" id="3.10.10.10">
    <property type="entry name" value="HIV Type 1 Reverse Transcriptase, subunit A, domain 1"/>
    <property type="match status" value="2"/>
</dbReference>
<dbReference type="SUPFAM" id="SSF53098">
    <property type="entry name" value="Ribonuclease H-like"/>
    <property type="match status" value="1"/>
</dbReference>
<feature type="domain" description="Integrase catalytic" evidence="7">
    <location>
        <begin position="851"/>
        <end position="952"/>
    </location>
</feature>
<dbReference type="InterPro" id="IPR050951">
    <property type="entry name" value="Retrovirus_Pol_polyprotein"/>
</dbReference>
<dbReference type="InterPro" id="IPR012337">
    <property type="entry name" value="RNaseH-like_sf"/>
</dbReference>
<evidence type="ECO:0000256" key="4">
    <source>
        <dbReference type="PROSITE-ProRule" id="PRU00047"/>
    </source>
</evidence>
<dbReference type="FunFam" id="1.10.340.70:FF:000003">
    <property type="entry name" value="Protein CBG25708"/>
    <property type="match status" value="1"/>
</dbReference>
<evidence type="ECO:0000313" key="9">
    <source>
        <dbReference type="Proteomes" id="UP001249851"/>
    </source>
</evidence>
<evidence type="ECO:0000256" key="1">
    <source>
        <dbReference type="ARBA" id="ARBA00022670"/>
    </source>
</evidence>
<dbReference type="PANTHER" id="PTHR37984">
    <property type="entry name" value="PROTEIN CBG26694"/>
    <property type="match status" value="1"/>
</dbReference>
<dbReference type="PANTHER" id="PTHR37984:SF11">
    <property type="entry name" value="INTEGRASE CATALYTIC DOMAIN-CONTAINING PROTEIN"/>
    <property type="match status" value="1"/>
</dbReference>
<evidence type="ECO:0000256" key="5">
    <source>
        <dbReference type="SAM" id="Coils"/>
    </source>
</evidence>
<protein>
    <submittedName>
        <fullName evidence="8">Retrovirus-related Pol polyprotein from transposon 17.6</fullName>
    </submittedName>
</protein>
<reference evidence="8" key="1">
    <citation type="journal article" date="2023" name="G3 (Bethesda)">
        <title>Whole genome assembly and annotation of the endangered Caribbean coral Acropora cervicornis.</title>
        <authorList>
            <person name="Selwyn J.D."/>
            <person name="Vollmer S.V."/>
        </authorList>
    </citation>
    <scope>NUCLEOTIDE SEQUENCE</scope>
    <source>
        <strain evidence="8">K2</strain>
    </source>
</reference>
<dbReference type="InterPro" id="IPR001584">
    <property type="entry name" value="Integrase_cat-core"/>
</dbReference>
<evidence type="ECO:0000256" key="3">
    <source>
        <dbReference type="ARBA" id="ARBA00023125"/>
    </source>
</evidence>
<gene>
    <name evidence="8" type="ORF">P5673_028835</name>
</gene>
<keyword evidence="2" id="KW-0378">Hydrolase</keyword>
<reference evidence="8" key="2">
    <citation type="journal article" date="2023" name="Science">
        <title>Genomic signatures of disease resistance in endangered staghorn corals.</title>
        <authorList>
            <person name="Vollmer S.V."/>
            <person name="Selwyn J.D."/>
            <person name="Despard B.A."/>
            <person name="Roesel C.L."/>
        </authorList>
    </citation>
    <scope>NUCLEOTIDE SEQUENCE</scope>
    <source>
        <strain evidence="8">K2</strain>
    </source>
</reference>
<dbReference type="InterPro" id="IPR043502">
    <property type="entry name" value="DNA/RNA_pol_sf"/>
</dbReference>
<evidence type="ECO:0000259" key="6">
    <source>
        <dbReference type="PROSITE" id="PS50158"/>
    </source>
</evidence>
<dbReference type="InterPro" id="IPR041588">
    <property type="entry name" value="Integrase_H2C2"/>
</dbReference>
<organism evidence="8 9">
    <name type="scientific">Acropora cervicornis</name>
    <name type="common">Staghorn coral</name>
    <dbReference type="NCBI Taxonomy" id="6130"/>
    <lineage>
        <taxon>Eukaryota</taxon>
        <taxon>Metazoa</taxon>
        <taxon>Cnidaria</taxon>
        <taxon>Anthozoa</taxon>
        <taxon>Hexacorallia</taxon>
        <taxon>Scleractinia</taxon>
        <taxon>Astrocoeniina</taxon>
        <taxon>Acroporidae</taxon>
        <taxon>Acropora</taxon>
    </lineage>
</organism>
<dbReference type="GO" id="GO:0006508">
    <property type="term" value="P:proteolysis"/>
    <property type="evidence" value="ECO:0007669"/>
    <property type="project" value="UniProtKB-KW"/>
</dbReference>
<comment type="caution">
    <text evidence="8">The sequence shown here is derived from an EMBL/GenBank/DDBJ whole genome shotgun (WGS) entry which is preliminary data.</text>
</comment>
<keyword evidence="2" id="KW-0064">Aspartyl protease</keyword>
<dbReference type="FunFam" id="3.30.70.270:FF:000003">
    <property type="entry name" value="Transposon Ty3-G Gag-Pol polyprotein"/>
    <property type="match status" value="1"/>
</dbReference>
<accession>A0AAD9UUT6</accession>
<dbReference type="GO" id="GO:0003677">
    <property type="term" value="F:DNA binding"/>
    <property type="evidence" value="ECO:0007669"/>
    <property type="project" value="UniProtKB-KW"/>
</dbReference>
<keyword evidence="1" id="KW-0645">Protease</keyword>
<dbReference type="GO" id="GO:0004190">
    <property type="term" value="F:aspartic-type endopeptidase activity"/>
    <property type="evidence" value="ECO:0007669"/>
    <property type="project" value="UniProtKB-KW"/>
</dbReference>
<dbReference type="EMBL" id="JARQWQ010000110">
    <property type="protein sequence ID" value="KAK2550472.1"/>
    <property type="molecule type" value="Genomic_DNA"/>
</dbReference>
<dbReference type="InterPro" id="IPR036397">
    <property type="entry name" value="RNaseH_sf"/>
</dbReference>
<dbReference type="GO" id="GO:0015074">
    <property type="term" value="P:DNA integration"/>
    <property type="evidence" value="ECO:0007669"/>
    <property type="project" value="InterPro"/>
</dbReference>
<dbReference type="Gene3D" id="3.30.420.10">
    <property type="entry name" value="Ribonuclease H-like superfamily/Ribonuclease H"/>
    <property type="match status" value="1"/>
</dbReference>
<keyword evidence="5" id="KW-0175">Coiled coil</keyword>
<dbReference type="InterPro" id="IPR000477">
    <property type="entry name" value="RT_dom"/>
</dbReference>
<dbReference type="CDD" id="cd01647">
    <property type="entry name" value="RT_LTR"/>
    <property type="match status" value="1"/>
</dbReference>
<keyword evidence="4" id="KW-0862">Zinc</keyword>
<proteinExistence type="predicted"/>
<dbReference type="SUPFAM" id="SSF57756">
    <property type="entry name" value="Retrovirus zinc finger-like domains"/>
    <property type="match status" value="1"/>
</dbReference>
<name>A0AAD9UUT6_ACRCE</name>
<keyword evidence="4" id="KW-0863">Zinc-finger</keyword>
<keyword evidence="9" id="KW-1185">Reference proteome</keyword>
<dbReference type="PROSITE" id="PS50158">
    <property type="entry name" value="ZF_CCHC"/>
    <property type="match status" value="1"/>
</dbReference>
<dbReference type="Pfam" id="PF00098">
    <property type="entry name" value="zf-CCHC"/>
    <property type="match status" value="1"/>
</dbReference>
<keyword evidence="3" id="KW-0238">DNA-binding</keyword>
<feature type="coiled-coil region" evidence="5">
    <location>
        <begin position="137"/>
        <end position="174"/>
    </location>
</feature>
<dbReference type="SMART" id="SM00343">
    <property type="entry name" value="ZnF_C2HC"/>
    <property type="match status" value="2"/>
</dbReference>
<dbReference type="Gene3D" id="3.30.70.270">
    <property type="match status" value="3"/>
</dbReference>
<dbReference type="Proteomes" id="UP001249851">
    <property type="component" value="Unassembled WGS sequence"/>
</dbReference>
<evidence type="ECO:0000313" key="8">
    <source>
        <dbReference type="EMBL" id="KAK2550472.1"/>
    </source>
</evidence>
<dbReference type="SUPFAM" id="SSF56672">
    <property type="entry name" value="DNA/RNA polymerases"/>
    <property type="match status" value="1"/>
</dbReference>
<dbReference type="AlphaFoldDB" id="A0AAD9UUT6"/>
<keyword evidence="4" id="KW-0479">Metal-binding</keyword>
<dbReference type="Gene3D" id="1.10.340.70">
    <property type="match status" value="1"/>
</dbReference>
<dbReference type="Pfam" id="PF17921">
    <property type="entry name" value="Integrase_H2C2"/>
    <property type="match status" value="1"/>
</dbReference>
<dbReference type="Gene3D" id="4.10.60.10">
    <property type="entry name" value="Zinc finger, CCHC-type"/>
    <property type="match status" value="1"/>
</dbReference>
<dbReference type="PROSITE" id="PS50994">
    <property type="entry name" value="INTEGRASE"/>
    <property type="match status" value="1"/>
</dbReference>
<dbReference type="GO" id="GO:0008270">
    <property type="term" value="F:zinc ion binding"/>
    <property type="evidence" value="ECO:0007669"/>
    <property type="project" value="UniProtKB-KW"/>
</dbReference>